<feature type="region of interest" description="Disordered" evidence="7">
    <location>
        <begin position="302"/>
        <end position="332"/>
    </location>
</feature>
<dbReference type="eggNOG" id="ENOG502Z9BM">
    <property type="taxonomic scope" value="Bacteria"/>
</dbReference>
<dbReference type="GO" id="GO:0046872">
    <property type="term" value="F:metal ion binding"/>
    <property type="evidence" value="ECO:0007669"/>
    <property type="project" value="UniProtKB-KW"/>
</dbReference>
<dbReference type="GO" id="GO:0016788">
    <property type="term" value="F:hydrolase activity, acting on ester bonds"/>
    <property type="evidence" value="ECO:0007669"/>
    <property type="project" value="InterPro"/>
</dbReference>
<evidence type="ECO:0000313" key="9">
    <source>
        <dbReference type="Proteomes" id="UP000006054"/>
    </source>
</evidence>
<dbReference type="RefSeq" id="WP_014797797.1">
    <property type="nucleotide sequence ID" value="NC_018018.1"/>
</dbReference>
<dbReference type="InterPro" id="IPR003154">
    <property type="entry name" value="S1/P1nuclease"/>
</dbReference>
<dbReference type="OrthoDB" id="267579at2"/>
<evidence type="ECO:0000256" key="1">
    <source>
        <dbReference type="ARBA" id="ARBA00022722"/>
    </source>
</evidence>
<proteinExistence type="predicted"/>
<evidence type="ECO:0000313" key="8">
    <source>
        <dbReference type="EMBL" id="AFM04346.1"/>
    </source>
</evidence>
<protein>
    <submittedName>
        <fullName evidence="8">S1/P1 Nuclease</fullName>
    </submittedName>
</protein>
<keyword evidence="3" id="KW-0255">Endonuclease</keyword>
<dbReference type="EMBL" id="CP003345">
    <property type="protein sequence ID" value="AFM04346.1"/>
    <property type="molecule type" value="Genomic_DNA"/>
</dbReference>
<dbReference type="HOGENOM" id="CLU_053114_0_0_10"/>
<evidence type="ECO:0000256" key="5">
    <source>
        <dbReference type="ARBA" id="ARBA00023157"/>
    </source>
</evidence>
<dbReference type="InterPro" id="IPR008947">
    <property type="entry name" value="PLipase_C/P1_nuclease_dom_sf"/>
</dbReference>
<keyword evidence="6" id="KW-0325">Glycoprotein</keyword>
<evidence type="ECO:0000256" key="7">
    <source>
        <dbReference type="SAM" id="MobiDB-lite"/>
    </source>
</evidence>
<evidence type="ECO:0000256" key="2">
    <source>
        <dbReference type="ARBA" id="ARBA00022723"/>
    </source>
</evidence>
<keyword evidence="9" id="KW-1185">Reference proteome</keyword>
<keyword evidence="4" id="KW-0378">Hydrolase</keyword>
<keyword evidence="2" id="KW-0479">Metal-binding</keyword>
<organism evidence="8 9">
    <name type="scientific">Bernardetia litoralis (strain ATCC 23117 / DSM 6794 / NBRC 15988 / NCIMB 1366 / Fx l1 / Sio-4)</name>
    <name type="common">Flexibacter litoralis</name>
    <dbReference type="NCBI Taxonomy" id="880071"/>
    <lineage>
        <taxon>Bacteria</taxon>
        <taxon>Pseudomonadati</taxon>
        <taxon>Bacteroidota</taxon>
        <taxon>Cytophagia</taxon>
        <taxon>Cytophagales</taxon>
        <taxon>Bernardetiaceae</taxon>
        <taxon>Bernardetia</taxon>
    </lineage>
</organism>
<dbReference type="GO" id="GO:0003676">
    <property type="term" value="F:nucleic acid binding"/>
    <property type="evidence" value="ECO:0007669"/>
    <property type="project" value="InterPro"/>
</dbReference>
<evidence type="ECO:0000256" key="3">
    <source>
        <dbReference type="ARBA" id="ARBA00022759"/>
    </source>
</evidence>
<dbReference type="STRING" id="880071.Fleli_1961"/>
<dbReference type="KEGG" id="fli:Fleli_1961"/>
<keyword evidence="1" id="KW-0540">Nuclease</keyword>
<keyword evidence="5" id="KW-1015">Disulfide bond</keyword>
<sequence precursor="true">MKKIFSSLLFSIFLSIFCITNAYSWGFYGHRVINRMAVYTLPPEMFGFYKAHIQYITENAVNPDRRRYAVEGEAPRHYLDMDIYGDSAWLKLPHRWKDAVEKYSEDTLMAYGIVPWTVEKFRWKLTNAMERGDAKAIIRLSADLGHYIGDSHVPLHSTENYNGQLSGQYGIHGFWESRLPELYALQYDFFVGKAQYVENTQERAWEAIIGSHIALDSVLRFEKQLTQQMGDDQKWSYETRGSTTQKLYSRPFSKAYHDMLNGQVERRMRQSIKTVGDFWLTCWVDAGQPDLNKLLLSDKEQEELDKEMKELEPSEGQSAPTLPQKPREHEGH</sequence>
<dbReference type="GO" id="GO:0004519">
    <property type="term" value="F:endonuclease activity"/>
    <property type="evidence" value="ECO:0007669"/>
    <property type="project" value="UniProtKB-KW"/>
</dbReference>
<dbReference type="AlphaFoldDB" id="I4AK61"/>
<dbReference type="Proteomes" id="UP000006054">
    <property type="component" value="Chromosome"/>
</dbReference>
<evidence type="ECO:0000256" key="4">
    <source>
        <dbReference type="ARBA" id="ARBA00022801"/>
    </source>
</evidence>
<dbReference type="GO" id="GO:0006308">
    <property type="term" value="P:DNA catabolic process"/>
    <property type="evidence" value="ECO:0007669"/>
    <property type="project" value="InterPro"/>
</dbReference>
<dbReference type="Gene3D" id="1.10.575.10">
    <property type="entry name" value="P1 Nuclease"/>
    <property type="match status" value="1"/>
</dbReference>
<name>I4AK61_BERLS</name>
<dbReference type="CDD" id="cd10981">
    <property type="entry name" value="ZnPC_S1P1"/>
    <property type="match status" value="1"/>
</dbReference>
<evidence type="ECO:0000256" key="6">
    <source>
        <dbReference type="ARBA" id="ARBA00023180"/>
    </source>
</evidence>
<dbReference type="Pfam" id="PF02265">
    <property type="entry name" value="S1-P1_nuclease"/>
    <property type="match status" value="1"/>
</dbReference>
<gene>
    <name evidence="8" type="ordered locus">Fleli_1961</name>
</gene>
<accession>I4AK61</accession>
<reference evidence="9" key="1">
    <citation type="submission" date="2012-06" db="EMBL/GenBank/DDBJ databases">
        <title>The complete genome of Flexibacter litoralis DSM 6794.</title>
        <authorList>
            <person name="Lucas S."/>
            <person name="Copeland A."/>
            <person name="Lapidus A."/>
            <person name="Glavina del Rio T."/>
            <person name="Dalin E."/>
            <person name="Tice H."/>
            <person name="Bruce D."/>
            <person name="Goodwin L."/>
            <person name="Pitluck S."/>
            <person name="Peters L."/>
            <person name="Ovchinnikova G."/>
            <person name="Lu M."/>
            <person name="Kyrpides N."/>
            <person name="Mavromatis K."/>
            <person name="Ivanova N."/>
            <person name="Brettin T."/>
            <person name="Detter J.C."/>
            <person name="Han C."/>
            <person name="Larimer F."/>
            <person name="Land M."/>
            <person name="Hauser L."/>
            <person name="Markowitz V."/>
            <person name="Cheng J.-F."/>
            <person name="Hugenholtz P."/>
            <person name="Woyke T."/>
            <person name="Wu D."/>
            <person name="Spring S."/>
            <person name="Lang E."/>
            <person name="Kopitz M."/>
            <person name="Brambilla E."/>
            <person name="Klenk H.-P."/>
            <person name="Eisen J.A."/>
        </authorList>
    </citation>
    <scope>NUCLEOTIDE SEQUENCE [LARGE SCALE GENOMIC DNA]</scope>
    <source>
        <strain evidence="9">ATCC 23117 / DSM 6794 / NBRC 15988 / NCIMB 1366 / Sio-4</strain>
    </source>
</reference>
<dbReference type="SUPFAM" id="SSF48537">
    <property type="entry name" value="Phospholipase C/P1 nuclease"/>
    <property type="match status" value="1"/>
</dbReference>